<protein>
    <submittedName>
        <fullName evidence="3">5-methylthioadenosine/S-adenosylhomocysteine deaminase</fullName>
    </submittedName>
</protein>
<name>A0A1H0PTS1_9ACTN</name>
<organism evidence="3 4">
    <name type="scientific">Actinacidiphila guanduensis</name>
    <dbReference type="NCBI Taxonomy" id="310781"/>
    <lineage>
        <taxon>Bacteria</taxon>
        <taxon>Bacillati</taxon>
        <taxon>Actinomycetota</taxon>
        <taxon>Actinomycetes</taxon>
        <taxon>Kitasatosporales</taxon>
        <taxon>Streptomycetaceae</taxon>
        <taxon>Actinacidiphila</taxon>
    </lineage>
</organism>
<dbReference type="SUPFAM" id="SSF51556">
    <property type="entry name" value="Metallo-dependent hydrolases"/>
    <property type="match status" value="1"/>
</dbReference>
<dbReference type="AlphaFoldDB" id="A0A1H0PTS1"/>
<dbReference type="RefSeq" id="WP_093787624.1">
    <property type="nucleotide sequence ID" value="NZ_FNIE01000017.1"/>
</dbReference>
<dbReference type="InterPro" id="IPR011059">
    <property type="entry name" value="Metal-dep_hydrolase_composite"/>
</dbReference>
<dbReference type="InterPro" id="IPR050287">
    <property type="entry name" value="MTA/SAH_deaminase"/>
</dbReference>
<gene>
    <name evidence="3" type="ORF">SAMN05216259_1176</name>
</gene>
<accession>A0A1H0PTS1</accession>
<evidence type="ECO:0000256" key="1">
    <source>
        <dbReference type="ARBA" id="ARBA00022801"/>
    </source>
</evidence>
<evidence type="ECO:0000313" key="4">
    <source>
        <dbReference type="Proteomes" id="UP000199341"/>
    </source>
</evidence>
<dbReference type="InterPro" id="IPR006680">
    <property type="entry name" value="Amidohydro-rel"/>
</dbReference>
<proteinExistence type="predicted"/>
<dbReference type="EMBL" id="FNIE01000017">
    <property type="protein sequence ID" value="SDP08542.1"/>
    <property type="molecule type" value="Genomic_DNA"/>
</dbReference>
<dbReference type="GO" id="GO:0016810">
    <property type="term" value="F:hydrolase activity, acting on carbon-nitrogen (but not peptide) bonds"/>
    <property type="evidence" value="ECO:0007669"/>
    <property type="project" value="InterPro"/>
</dbReference>
<dbReference type="Proteomes" id="UP000199341">
    <property type="component" value="Unassembled WGS sequence"/>
</dbReference>
<dbReference type="Gene3D" id="2.30.40.10">
    <property type="entry name" value="Urease, subunit C, domain 1"/>
    <property type="match status" value="1"/>
</dbReference>
<dbReference type="PANTHER" id="PTHR43794:SF11">
    <property type="entry name" value="AMIDOHYDROLASE-RELATED DOMAIN-CONTAINING PROTEIN"/>
    <property type="match status" value="1"/>
</dbReference>
<dbReference type="InterPro" id="IPR032466">
    <property type="entry name" value="Metal_Hydrolase"/>
</dbReference>
<dbReference type="Pfam" id="PF01979">
    <property type="entry name" value="Amidohydro_1"/>
    <property type="match status" value="1"/>
</dbReference>
<dbReference type="Gene3D" id="3.20.20.140">
    <property type="entry name" value="Metal-dependent hydrolases"/>
    <property type="match status" value="1"/>
</dbReference>
<dbReference type="PANTHER" id="PTHR43794">
    <property type="entry name" value="AMINOHYDROLASE SSNA-RELATED"/>
    <property type="match status" value="1"/>
</dbReference>
<evidence type="ECO:0000259" key="2">
    <source>
        <dbReference type="Pfam" id="PF01979"/>
    </source>
</evidence>
<dbReference type="SUPFAM" id="SSF51338">
    <property type="entry name" value="Composite domain of metallo-dependent hydrolases"/>
    <property type="match status" value="1"/>
</dbReference>
<reference evidence="3 4" key="1">
    <citation type="submission" date="2016-10" db="EMBL/GenBank/DDBJ databases">
        <authorList>
            <person name="de Groot N.N."/>
        </authorList>
    </citation>
    <scope>NUCLEOTIDE SEQUENCE [LARGE SCALE GENOMIC DNA]</scope>
    <source>
        <strain evidence="3 4">CGMCC 4.2022</strain>
    </source>
</reference>
<sequence length="519" mass="55102">MTRPQPPAQDPAVLFTDVLVYDADAPTGVTGPTDVLITGQRITAVGPGLAAGAPEGTRTVPGHGHHLLAPGLVNAHFHSPANHLKGMLPSRPLEVFMLYESPADEALRPSPREAYLRTMLAALEMLRGGTTSVQDDAFVMPAPEPDVIDAIMSAYADAGIRATVALDQPELPEAEKLPFLADIAGGDPELGELIRRPAPMGRADLLDRYAHLFGTWHGAAGGRLRGAVSVSAPQRVGTLYFTALADLAEQYDVPVFAHMLETKVQRVLADEQPRFAGRSLVRYTADLGLLRERTNVIHAVWVDGDDLDLIAAAGATVVHNPVSNLRLGSGIMPFREIRRRGIPIGLGVDEAICNDAVDMWSVVRAAGLVHNVSGLDSDLWPSAAEVLDCLWAGGARAMGLAGELGAVAPGRLADLVLVDLHAPAFTPLNDVRGQLVYCESGGSVVLTMVDGRVVAEGGRVTSVDEAALLAEARELFAARRPALRAAHTAADRFRPAYEEVVRRAAGRDVGMNRWAGGRA</sequence>
<keyword evidence="4" id="KW-1185">Reference proteome</keyword>
<dbReference type="STRING" id="310781.SAMN05216259_1176"/>
<feature type="domain" description="Amidohydrolase-related" evidence="2">
    <location>
        <begin position="68"/>
        <end position="454"/>
    </location>
</feature>
<dbReference type="OrthoDB" id="3189065at2"/>
<keyword evidence="1" id="KW-0378">Hydrolase</keyword>
<evidence type="ECO:0000313" key="3">
    <source>
        <dbReference type="EMBL" id="SDP08542.1"/>
    </source>
</evidence>